<evidence type="ECO:0000256" key="3">
    <source>
        <dbReference type="ARBA" id="ARBA00022989"/>
    </source>
</evidence>
<keyword evidence="4 5" id="KW-0472">Membrane</keyword>
<evidence type="ECO:0000256" key="5">
    <source>
        <dbReference type="SAM" id="Phobius"/>
    </source>
</evidence>
<gene>
    <name evidence="6" type="ORF">LSH36_1620g00051</name>
</gene>
<comment type="subcellular location">
    <subcellularLocation>
        <location evidence="1">Membrane</location>
        <topology evidence="1">Multi-pass membrane protein</topology>
    </subcellularLocation>
</comment>
<keyword evidence="3 5" id="KW-1133">Transmembrane helix</keyword>
<dbReference type="AlphaFoldDB" id="A0AAD9MNF1"/>
<evidence type="ECO:0000256" key="4">
    <source>
        <dbReference type="ARBA" id="ARBA00023136"/>
    </source>
</evidence>
<evidence type="ECO:0000256" key="1">
    <source>
        <dbReference type="ARBA" id="ARBA00004141"/>
    </source>
</evidence>
<feature type="transmembrane region" description="Helical" evidence="5">
    <location>
        <begin position="69"/>
        <end position="88"/>
    </location>
</feature>
<dbReference type="PANTHER" id="PTHR19282">
    <property type="entry name" value="TETRASPANIN"/>
    <property type="match status" value="1"/>
</dbReference>
<reference evidence="6" key="1">
    <citation type="journal article" date="2023" name="Mol. Biol. Evol.">
        <title>Third-Generation Sequencing Reveals the Adaptive Role of the Epigenome in Three Deep-Sea Polychaetes.</title>
        <authorList>
            <person name="Perez M."/>
            <person name="Aroh O."/>
            <person name="Sun Y."/>
            <person name="Lan Y."/>
            <person name="Juniper S.K."/>
            <person name="Young C.R."/>
            <person name="Angers B."/>
            <person name="Qian P.Y."/>
        </authorList>
    </citation>
    <scope>NUCLEOTIDE SEQUENCE</scope>
    <source>
        <strain evidence="6">P08H-3</strain>
    </source>
</reference>
<comment type="caution">
    <text evidence="6">The sequence shown here is derived from an EMBL/GenBank/DDBJ whole genome shotgun (WGS) entry which is preliminary data.</text>
</comment>
<evidence type="ECO:0000313" key="7">
    <source>
        <dbReference type="Proteomes" id="UP001208570"/>
    </source>
</evidence>
<dbReference type="Pfam" id="PF00335">
    <property type="entry name" value="Tetraspanin"/>
    <property type="match status" value="1"/>
</dbReference>
<dbReference type="Proteomes" id="UP001208570">
    <property type="component" value="Unassembled WGS sequence"/>
</dbReference>
<feature type="transmembrane region" description="Helical" evidence="5">
    <location>
        <begin position="7"/>
        <end position="30"/>
    </location>
</feature>
<name>A0AAD9MNF1_9ANNE</name>
<feature type="transmembrane region" description="Helical" evidence="5">
    <location>
        <begin position="100"/>
        <end position="121"/>
    </location>
</feature>
<dbReference type="InterPro" id="IPR018499">
    <property type="entry name" value="Tetraspanin/Peripherin"/>
</dbReference>
<evidence type="ECO:0000256" key="2">
    <source>
        <dbReference type="ARBA" id="ARBA00022692"/>
    </source>
</evidence>
<sequence>MISAILLIVLNITFFLGGGAVLAVGLLALVKPELIFKLVSLLTDQLDMVVNDSSVLNDLDLNGLIRNNGIILVVVGAVIFTLGFLGCFGAMRKSSLLLNLYAYIILGILCLEVGLAVYAYMDSDKIEAQIQRYT</sequence>
<keyword evidence="7" id="KW-1185">Reference proteome</keyword>
<evidence type="ECO:0000313" key="6">
    <source>
        <dbReference type="EMBL" id="KAK2139780.1"/>
    </source>
</evidence>
<dbReference type="PANTHER" id="PTHR19282:SF431">
    <property type="entry name" value="TETRASPANIN 26A, ISOFORM B-RELATED"/>
    <property type="match status" value="1"/>
</dbReference>
<dbReference type="EMBL" id="JAODUP010001619">
    <property type="protein sequence ID" value="KAK2139780.1"/>
    <property type="molecule type" value="Genomic_DNA"/>
</dbReference>
<accession>A0AAD9MNF1</accession>
<organism evidence="6 7">
    <name type="scientific">Paralvinella palmiformis</name>
    <dbReference type="NCBI Taxonomy" id="53620"/>
    <lineage>
        <taxon>Eukaryota</taxon>
        <taxon>Metazoa</taxon>
        <taxon>Spiralia</taxon>
        <taxon>Lophotrochozoa</taxon>
        <taxon>Annelida</taxon>
        <taxon>Polychaeta</taxon>
        <taxon>Sedentaria</taxon>
        <taxon>Canalipalpata</taxon>
        <taxon>Terebellida</taxon>
        <taxon>Terebelliformia</taxon>
        <taxon>Alvinellidae</taxon>
        <taxon>Paralvinella</taxon>
    </lineage>
</organism>
<dbReference type="GO" id="GO:0005886">
    <property type="term" value="C:plasma membrane"/>
    <property type="evidence" value="ECO:0007669"/>
    <property type="project" value="TreeGrafter"/>
</dbReference>
<protein>
    <submittedName>
        <fullName evidence="6">Uncharacterized protein</fullName>
    </submittedName>
</protein>
<keyword evidence="2 5" id="KW-0812">Transmembrane</keyword>
<proteinExistence type="predicted"/>